<sequence length="95" mass="10591">MAVADRRGGPEWSRWATTRYGAAVVTPLGTNAWGDQGCRLKDPFGNLWWVQTHVEDVPESEMYTRMASPEHEELMRVSTETLDGFIHSVRGAGVA</sequence>
<comment type="caution">
    <text evidence="1">The sequence shown here is derived from an EMBL/GenBank/DDBJ whole genome shotgun (WGS) entry which is preliminary data.</text>
</comment>
<proteinExistence type="predicted"/>
<evidence type="ECO:0000313" key="1">
    <source>
        <dbReference type="EMBL" id="MFB6394170.1"/>
    </source>
</evidence>
<reference evidence="1 2" key="1">
    <citation type="submission" date="2024-04" db="EMBL/GenBank/DDBJ databases">
        <title>Polymorphospora sp. isolated from Baiyangdian Lake in Xiong'an New Area.</title>
        <authorList>
            <person name="Zhang X."/>
            <person name="Liu J."/>
        </authorList>
    </citation>
    <scope>NUCLEOTIDE SEQUENCE [LARGE SCALE GENOMIC DNA]</scope>
    <source>
        <strain evidence="1 2">2-325</strain>
    </source>
</reference>
<dbReference type="EMBL" id="JBCGDC010000032">
    <property type="protein sequence ID" value="MFB6394170.1"/>
    <property type="molecule type" value="Genomic_DNA"/>
</dbReference>
<evidence type="ECO:0000313" key="2">
    <source>
        <dbReference type="Proteomes" id="UP001582793"/>
    </source>
</evidence>
<name>A0ABV5CQH5_9ACTN</name>
<dbReference type="Proteomes" id="UP001582793">
    <property type="component" value="Unassembled WGS sequence"/>
</dbReference>
<accession>A0ABV5CQH5</accession>
<dbReference type="InterPro" id="IPR029068">
    <property type="entry name" value="Glyas_Bleomycin-R_OHBP_Dase"/>
</dbReference>
<protein>
    <submittedName>
        <fullName evidence="1">Uncharacterized protein</fullName>
    </submittedName>
</protein>
<dbReference type="SUPFAM" id="SSF54593">
    <property type="entry name" value="Glyoxalase/Bleomycin resistance protein/Dihydroxybiphenyl dioxygenase"/>
    <property type="match status" value="1"/>
</dbReference>
<gene>
    <name evidence="1" type="ORF">AAFH96_13785</name>
</gene>
<organism evidence="1 2">
    <name type="scientific">Polymorphospora lycopeni</name>
    <dbReference type="NCBI Taxonomy" id="3140240"/>
    <lineage>
        <taxon>Bacteria</taxon>
        <taxon>Bacillati</taxon>
        <taxon>Actinomycetota</taxon>
        <taxon>Actinomycetes</taxon>
        <taxon>Micromonosporales</taxon>
        <taxon>Micromonosporaceae</taxon>
        <taxon>Polymorphospora</taxon>
    </lineage>
</organism>
<keyword evidence="2" id="KW-1185">Reference proteome</keyword>
<dbReference type="RefSeq" id="WP_375734397.1">
    <property type="nucleotide sequence ID" value="NZ_JBCGDC010000032.1"/>
</dbReference>
<dbReference type="Gene3D" id="3.30.720.110">
    <property type="match status" value="1"/>
</dbReference>